<reference evidence="7 8" key="1">
    <citation type="submission" date="2017-12" db="EMBL/GenBank/DDBJ databases">
        <title>Sequencing, de novo assembly and annotation of complete genome of a new Thraustochytrid species, strain FCC1311.</title>
        <authorList>
            <person name="Sedici K."/>
            <person name="Godart F."/>
            <person name="Aiese Cigliano R."/>
            <person name="Sanseverino W."/>
            <person name="Barakat M."/>
            <person name="Ortet P."/>
            <person name="Marechal E."/>
            <person name="Cagnac O."/>
            <person name="Amato A."/>
        </authorList>
    </citation>
    <scope>NUCLEOTIDE SEQUENCE [LARGE SCALE GENOMIC DNA]</scope>
</reference>
<evidence type="ECO:0000313" key="7">
    <source>
        <dbReference type="EMBL" id="GBG26585.1"/>
    </source>
</evidence>
<feature type="region of interest" description="Disordered" evidence="4">
    <location>
        <begin position="711"/>
        <end position="754"/>
    </location>
</feature>
<feature type="region of interest" description="Disordered" evidence="4">
    <location>
        <begin position="103"/>
        <end position="153"/>
    </location>
</feature>
<gene>
    <name evidence="7" type="ORF">FCC1311_028062</name>
</gene>
<dbReference type="InterPro" id="IPR049625">
    <property type="entry name" value="Glyco_transf_61_cat"/>
</dbReference>
<keyword evidence="3" id="KW-0325">Glycoprotein</keyword>
<sequence>MANANVDANGMSKQDLEASDDARGFIKPQAQMRTMRSLAAIVTFGLVAVSLFFWWREIKISEPPEPPARMVMTNVVGPEVALSTILQDEAAAQRFRSALLTPKLHPSGYSKRDEDHKKTKSRVKFSGERLSNPGGCKGRGPQLLNPGSPAPADDAKLAPLSEVAASVAEHLREMSDSARLLSPEHETLCSWDPQPFVPSMPRYSSPAEGDAQDGSEDRVGSAFSFFDVCVSFNMNSGKQAQRGLVYVDPLNNDPERCVACPNPQTTYDWISNPCGIMWMHQVNVKSLKDYQPCYDANKRTLAKLGQEQAPGSRKDPRSGDLRAAVYYTRPVLILNYVGRNPGHQLWDTLFSLVPILMSQEAHGVRYFDYVISHETPLCEESIWLCNILRRLGLIRPLDEDPSRTNLLPFFKHVLPCFSHAIVPISGWNHENRFSSRKMLSWLQERMRQSFELELPARNPDATSRMLRNVLGALSHKQEVQEPGERYTLTVYSHHTIGEAGQRRAWLDIDVFSAAVAERLPFVDVTDVRDFAQLSIEGQARTFHEADIIVMPHGGQFGNSIFVRPETIVIEITCGSYSNLGTGGTFAPAAGFHHLIQMPCHCTSRTDYGNFDYALDRAVEQHEAEDVEEEPRPIIPPGVATSSLPRDWATARPKSRRSLSHRSQSSRRSDVSPTRSVASIASLASKASKASKADFEDVYDNEAENEVAVELNPDEEHQLDADDNDFDRFNLPRPGQKTSSVRSRARSKVLSPSMSRRLSTGINKLVGVRSSTSGKSIRDRNMTAVSQRVAAHGPEAAPTPATKRLSFRRSIDPERQAQREAQRAERRESKARAKATRSYEKKRARDIKTNPWYPAGVDFRYLSPKSTWIPYLGRDEENDFGDESRLFGVAL</sequence>
<keyword evidence="1" id="KW-0328">Glycosyltransferase</keyword>
<protein>
    <recommendedName>
        <fullName evidence="6">Glycosyltransferase 61 catalytic domain-containing protein</fullName>
    </recommendedName>
</protein>
<feature type="region of interest" description="Disordered" evidence="4">
    <location>
        <begin position="621"/>
        <end position="675"/>
    </location>
</feature>
<evidence type="ECO:0000256" key="1">
    <source>
        <dbReference type="ARBA" id="ARBA00022676"/>
    </source>
</evidence>
<name>A0A2R5G7R4_9STRA</name>
<feature type="domain" description="Glycosyltransferase 61 catalytic" evidence="6">
    <location>
        <begin position="416"/>
        <end position="569"/>
    </location>
</feature>
<evidence type="ECO:0000313" key="8">
    <source>
        <dbReference type="Proteomes" id="UP000241890"/>
    </source>
</evidence>
<dbReference type="InParanoid" id="A0A2R5G7R4"/>
<keyword evidence="2" id="KW-0808">Transferase</keyword>
<dbReference type="PANTHER" id="PTHR20961">
    <property type="entry name" value="GLYCOSYLTRANSFERASE"/>
    <property type="match status" value="1"/>
</dbReference>
<evidence type="ECO:0000256" key="4">
    <source>
        <dbReference type="SAM" id="MobiDB-lite"/>
    </source>
</evidence>
<evidence type="ECO:0000256" key="3">
    <source>
        <dbReference type="ARBA" id="ARBA00023180"/>
    </source>
</evidence>
<proteinExistence type="predicted"/>
<dbReference type="Proteomes" id="UP000241890">
    <property type="component" value="Unassembled WGS sequence"/>
</dbReference>
<accession>A0A2R5G7R4</accession>
<evidence type="ECO:0000259" key="6">
    <source>
        <dbReference type="Pfam" id="PF04577"/>
    </source>
</evidence>
<evidence type="ECO:0000256" key="5">
    <source>
        <dbReference type="SAM" id="Phobius"/>
    </source>
</evidence>
<comment type="caution">
    <text evidence="7">The sequence shown here is derived from an EMBL/GenBank/DDBJ whole genome shotgun (WGS) entry which is preliminary data.</text>
</comment>
<evidence type="ECO:0000256" key="2">
    <source>
        <dbReference type="ARBA" id="ARBA00022679"/>
    </source>
</evidence>
<feature type="compositionally biased region" description="Basic and acidic residues" evidence="4">
    <location>
        <begin position="713"/>
        <end position="729"/>
    </location>
</feature>
<keyword evidence="8" id="KW-1185">Reference proteome</keyword>
<dbReference type="AlphaFoldDB" id="A0A2R5G7R4"/>
<feature type="compositionally biased region" description="Basic and acidic residues" evidence="4">
    <location>
        <begin position="808"/>
        <end position="843"/>
    </location>
</feature>
<dbReference type="InterPro" id="IPR007657">
    <property type="entry name" value="Glycosyltransferase_61"/>
</dbReference>
<keyword evidence="5" id="KW-0812">Transmembrane</keyword>
<dbReference type="EMBL" id="BEYU01000022">
    <property type="protein sequence ID" value="GBG26585.1"/>
    <property type="molecule type" value="Genomic_DNA"/>
</dbReference>
<feature type="transmembrane region" description="Helical" evidence="5">
    <location>
        <begin position="37"/>
        <end position="55"/>
    </location>
</feature>
<keyword evidence="5" id="KW-0472">Membrane</keyword>
<keyword evidence="5" id="KW-1133">Transmembrane helix</keyword>
<feature type="region of interest" description="Disordered" evidence="4">
    <location>
        <begin position="786"/>
        <end position="843"/>
    </location>
</feature>
<dbReference type="OrthoDB" id="10409002at2759"/>
<dbReference type="GO" id="GO:0016757">
    <property type="term" value="F:glycosyltransferase activity"/>
    <property type="evidence" value="ECO:0007669"/>
    <property type="project" value="UniProtKB-KW"/>
</dbReference>
<organism evidence="7 8">
    <name type="scientific">Hondaea fermentalgiana</name>
    <dbReference type="NCBI Taxonomy" id="2315210"/>
    <lineage>
        <taxon>Eukaryota</taxon>
        <taxon>Sar</taxon>
        <taxon>Stramenopiles</taxon>
        <taxon>Bigyra</taxon>
        <taxon>Labyrinthulomycetes</taxon>
        <taxon>Thraustochytrida</taxon>
        <taxon>Thraustochytriidae</taxon>
        <taxon>Hondaea</taxon>
    </lineage>
</organism>
<dbReference type="Pfam" id="PF04577">
    <property type="entry name" value="Glyco_transf_61"/>
    <property type="match status" value="1"/>
</dbReference>